<comment type="caution">
    <text evidence="10">The sequence shown here is derived from an EMBL/GenBank/DDBJ whole genome shotgun (WGS) entry which is preliminary data.</text>
</comment>
<evidence type="ECO:0000256" key="7">
    <source>
        <dbReference type="ARBA" id="ARBA00039751"/>
    </source>
</evidence>
<dbReference type="EMBL" id="JAJVCN010000003">
    <property type="protein sequence ID" value="MCE7009308.1"/>
    <property type="molecule type" value="Genomic_DNA"/>
</dbReference>
<accession>A0ABS8ZNG9</accession>
<dbReference type="PIRSF" id="PIRSF000189">
    <property type="entry name" value="D-aa_oxidase"/>
    <property type="match status" value="1"/>
</dbReference>
<dbReference type="InterPro" id="IPR023209">
    <property type="entry name" value="DAO"/>
</dbReference>
<keyword evidence="11" id="KW-1185">Reference proteome</keyword>
<evidence type="ECO:0000256" key="8">
    <source>
        <dbReference type="ARBA" id="ARBA00049547"/>
    </source>
</evidence>
<dbReference type="PROSITE" id="PS00677">
    <property type="entry name" value="DAO"/>
    <property type="match status" value="1"/>
</dbReference>
<evidence type="ECO:0000256" key="1">
    <source>
        <dbReference type="ARBA" id="ARBA00001974"/>
    </source>
</evidence>
<evidence type="ECO:0000313" key="11">
    <source>
        <dbReference type="Proteomes" id="UP001521150"/>
    </source>
</evidence>
<comment type="cofactor">
    <cofactor evidence="1">
        <name>FAD</name>
        <dbReference type="ChEBI" id="CHEBI:57692"/>
    </cofactor>
</comment>
<dbReference type="SUPFAM" id="SSF54373">
    <property type="entry name" value="FAD-linked reductases, C-terminal domain"/>
    <property type="match status" value="1"/>
</dbReference>
<evidence type="ECO:0000256" key="6">
    <source>
        <dbReference type="ARBA" id="ARBA00039101"/>
    </source>
</evidence>
<comment type="catalytic activity">
    <reaction evidence="8">
        <text>a D-alpha-amino acid + O2 + H2O = a 2-oxocarboxylate + H2O2 + NH4(+)</text>
        <dbReference type="Rhea" id="RHEA:21816"/>
        <dbReference type="ChEBI" id="CHEBI:15377"/>
        <dbReference type="ChEBI" id="CHEBI:15379"/>
        <dbReference type="ChEBI" id="CHEBI:16240"/>
        <dbReference type="ChEBI" id="CHEBI:28938"/>
        <dbReference type="ChEBI" id="CHEBI:35179"/>
        <dbReference type="ChEBI" id="CHEBI:59871"/>
        <dbReference type="EC" id="1.4.3.3"/>
    </reaction>
    <physiologicalReaction direction="left-to-right" evidence="8">
        <dbReference type="Rhea" id="RHEA:21817"/>
    </physiologicalReaction>
</comment>
<dbReference type="EC" id="1.4.3.3" evidence="6"/>
<protein>
    <recommendedName>
        <fullName evidence="7">D-amino-acid oxidase</fullName>
        <ecNumber evidence="6">1.4.3.3</ecNumber>
    </recommendedName>
</protein>
<evidence type="ECO:0000313" key="10">
    <source>
        <dbReference type="EMBL" id="MCE7009308.1"/>
    </source>
</evidence>
<dbReference type="PANTHER" id="PTHR11530:SF11">
    <property type="entry name" value="D-ASPARTATE OXIDASE"/>
    <property type="match status" value="1"/>
</dbReference>
<feature type="domain" description="FAD dependent oxidoreductase" evidence="9">
    <location>
        <begin position="2"/>
        <end position="306"/>
    </location>
</feature>
<sequence>MDVCVLGAGVIGLTTAVTLAEAGHRVLVQTADAPEVTTSAAAGALWGPWQAEPRELISRWAADTLNVLSALADKPNAGVQLTSGIDVSNMEHEPPQWFSLLPDARPCRPDELPDGYSHGVRYTAPLVDMPTHLAYLADRLRASSGVIEYGALTSLDVPGSPVVVNCTGLGARGLAGDRELYPIRGQHVVTSNPGITEFLEVDTGDSPDLIAIYPHGDHLILGGTAEARSWNREPDIAQAQRILLRCAAVQPLVQQAQILGHRVGLRPTRPVVRLDEERTECGTRVIHNYGHGGAGVSLAWGCAKSVHDILVP</sequence>
<dbReference type="Proteomes" id="UP001521150">
    <property type="component" value="Unassembled WGS sequence"/>
</dbReference>
<organism evidence="10 11">
    <name type="scientific">Kibdelosporangium philippinense</name>
    <dbReference type="NCBI Taxonomy" id="211113"/>
    <lineage>
        <taxon>Bacteria</taxon>
        <taxon>Bacillati</taxon>
        <taxon>Actinomycetota</taxon>
        <taxon>Actinomycetes</taxon>
        <taxon>Pseudonocardiales</taxon>
        <taxon>Pseudonocardiaceae</taxon>
        <taxon>Kibdelosporangium</taxon>
    </lineage>
</organism>
<dbReference type="Gene3D" id="3.30.9.10">
    <property type="entry name" value="D-Amino Acid Oxidase, subunit A, domain 2"/>
    <property type="match status" value="1"/>
</dbReference>
<dbReference type="RefSeq" id="WP_233730737.1">
    <property type="nucleotide sequence ID" value="NZ_JAJVCN010000003.1"/>
</dbReference>
<dbReference type="InterPro" id="IPR006181">
    <property type="entry name" value="D-amino_acid_oxidase_CS"/>
</dbReference>
<evidence type="ECO:0000256" key="5">
    <source>
        <dbReference type="ARBA" id="ARBA00023002"/>
    </source>
</evidence>
<dbReference type="Gene3D" id="3.40.50.720">
    <property type="entry name" value="NAD(P)-binding Rossmann-like Domain"/>
    <property type="match status" value="1"/>
</dbReference>
<comment type="similarity">
    <text evidence="2">Belongs to the DAMOX/DASOX family.</text>
</comment>
<dbReference type="Pfam" id="PF01266">
    <property type="entry name" value="DAO"/>
    <property type="match status" value="1"/>
</dbReference>
<name>A0ABS8ZNG9_9PSEU</name>
<evidence type="ECO:0000256" key="4">
    <source>
        <dbReference type="ARBA" id="ARBA00022827"/>
    </source>
</evidence>
<dbReference type="PANTHER" id="PTHR11530">
    <property type="entry name" value="D-AMINO ACID OXIDASE"/>
    <property type="match status" value="1"/>
</dbReference>
<keyword evidence="3" id="KW-0285">Flavoprotein</keyword>
<evidence type="ECO:0000256" key="3">
    <source>
        <dbReference type="ARBA" id="ARBA00022630"/>
    </source>
</evidence>
<evidence type="ECO:0000259" key="9">
    <source>
        <dbReference type="Pfam" id="PF01266"/>
    </source>
</evidence>
<gene>
    <name evidence="10" type="ORF">LWC34_41815</name>
</gene>
<dbReference type="SUPFAM" id="SSF51971">
    <property type="entry name" value="Nucleotide-binding domain"/>
    <property type="match status" value="1"/>
</dbReference>
<evidence type="ECO:0000256" key="2">
    <source>
        <dbReference type="ARBA" id="ARBA00006730"/>
    </source>
</evidence>
<keyword evidence="5" id="KW-0560">Oxidoreductase</keyword>
<keyword evidence="4" id="KW-0274">FAD</keyword>
<dbReference type="InterPro" id="IPR006076">
    <property type="entry name" value="FAD-dep_OxRdtase"/>
</dbReference>
<reference evidence="10 11" key="1">
    <citation type="submission" date="2021-12" db="EMBL/GenBank/DDBJ databases">
        <title>Genome sequence of Kibdelosporangium philippinense ATCC 49844.</title>
        <authorList>
            <person name="Fedorov E.A."/>
            <person name="Omeragic M."/>
            <person name="Shalygina K.F."/>
            <person name="Maclea K.S."/>
        </authorList>
    </citation>
    <scope>NUCLEOTIDE SEQUENCE [LARGE SCALE GENOMIC DNA]</scope>
    <source>
        <strain evidence="10 11">ATCC 49844</strain>
    </source>
</reference>
<proteinExistence type="inferred from homology"/>